<name>A0AC60P504_IXOPE</name>
<comment type="caution">
    <text evidence="1">The sequence shown here is derived from an EMBL/GenBank/DDBJ whole genome shotgun (WGS) entry which is preliminary data.</text>
</comment>
<sequence>SDKDLSQRERTAIITRIARMLALDFHPYICIENRGFKDPMNHMEPLYKIPSHMTFSRAIIPEFYKDTVKAVKERMHAGFQESIESISFTSDMWV</sequence>
<gene>
    <name evidence="1" type="ORF">HPB47_008348</name>
</gene>
<reference evidence="1 2" key="1">
    <citation type="journal article" date="2020" name="Cell">
        <title>Large-Scale Comparative Analyses of Tick Genomes Elucidate Their Genetic Diversity and Vector Capacities.</title>
        <authorList>
            <consortium name="Tick Genome and Microbiome Consortium (TIGMIC)"/>
            <person name="Jia N."/>
            <person name="Wang J."/>
            <person name="Shi W."/>
            <person name="Du L."/>
            <person name="Sun Y."/>
            <person name="Zhan W."/>
            <person name="Jiang J.F."/>
            <person name="Wang Q."/>
            <person name="Zhang B."/>
            <person name="Ji P."/>
            <person name="Bell-Sakyi L."/>
            <person name="Cui X.M."/>
            <person name="Yuan T.T."/>
            <person name="Jiang B.G."/>
            <person name="Yang W.F."/>
            <person name="Lam T.T."/>
            <person name="Chang Q.C."/>
            <person name="Ding S.J."/>
            <person name="Wang X.J."/>
            <person name="Zhu J.G."/>
            <person name="Ruan X.D."/>
            <person name="Zhao L."/>
            <person name="Wei J.T."/>
            <person name="Ye R.Z."/>
            <person name="Que T.C."/>
            <person name="Du C.H."/>
            <person name="Zhou Y.H."/>
            <person name="Cheng J.X."/>
            <person name="Dai P.F."/>
            <person name="Guo W.B."/>
            <person name="Han X.H."/>
            <person name="Huang E.J."/>
            <person name="Li L.F."/>
            <person name="Wei W."/>
            <person name="Gao Y.C."/>
            <person name="Liu J.Z."/>
            <person name="Shao H.Z."/>
            <person name="Wang X."/>
            <person name="Wang C.C."/>
            <person name="Yang T.C."/>
            <person name="Huo Q.B."/>
            <person name="Li W."/>
            <person name="Chen H.Y."/>
            <person name="Chen S.E."/>
            <person name="Zhou L.G."/>
            <person name="Ni X.B."/>
            <person name="Tian J.H."/>
            <person name="Sheng Y."/>
            <person name="Liu T."/>
            <person name="Pan Y.S."/>
            <person name="Xia L.Y."/>
            <person name="Li J."/>
            <person name="Zhao F."/>
            <person name="Cao W.C."/>
        </authorList>
    </citation>
    <scope>NUCLEOTIDE SEQUENCE [LARGE SCALE GENOMIC DNA]</scope>
    <source>
        <strain evidence="1">Iper-2018</strain>
    </source>
</reference>
<protein>
    <submittedName>
        <fullName evidence="1">Uncharacterized protein</fullName>
    </submittedName>
</protein>
<evidence type="ECO:0000313" key="2">
    <source>
        <dbReference type="Proteomes" id="UP000805193"/>
    </source>
</evidence>
<accession>A0AC60P504</accession>
<evidence type="ECO:0000313" key="1">
    <source>
        <dbReference type="EMBL" id="KAG0414505.1"/>
    </source>
</evidence>
<organism evidence="1 2">
    <name type="scientific">Ixodes persulcatus</name>
    <name type="common">Taiga tick</name>
    <dbReference type="NCBI Taxonomy" id="34615"/>
    <lineage>
        <taxon>Eukaryota</taxon>
        <taxon>Metazoa</taxon>
        <taxon>Ecdysozoa</taxon>
        <taxon>Arthropoda</taxon>
        <taxon>Chelicerata</taxon>
        <taxon>Arachnida</taxon>
        <taxon>Acari</taxon>
        <taxon>Parasitiformes</taxon>
        <taxon>Ixodida</taxon>
        <taxon>Ixodoidea</taxon>
        <taxon>Ixodidae</taxon>
        <taxon>Ixodinae</taxon>
        <taxon>Ixodes</taxon>
    </lineage>
</organism>
<dbReference type="EMBL" id="JABSTQ010011173">
    <property type="protein sequence ID" value="KAG0414505.1"/>
    <property type="molecule type" value="Genomic_DNA"/>
</dbReference>
<feature type="non-terminal residue" evidence="1">
    <location>
        <position position="1"/>
    </location>
</feature>
<proteinExistence type="predicted"/>
<keyword evidence="2" id="KW-1185">Reference proteome</keyword>
<dbReference type="Proteomes" id="UP000805193">
    <property type="component" value="Unassembled WGS sequence"/>
</dbReference>